<feature type="transmembrane region" description="Helical" evidence="1">
    <location>
        <begin position="27"/>
        <end position="49"/>
    </location>
</feature>
<sequence length="313" mass="34038">MDHEKLPVFDTVKLALRWGVFVVQRHWLIILIFAVALVAISFAQIAVVAQGQVQVPSVRLSLLSLADGVLLSVLSIVIALLTHNEVLRGAAGLNAQTLGWGAGRVVGYALDSLVLMLFGLLVMFPLLFAFMGVDSLFRQFVSPLMPEALIFVSVIGAWLAAVFVGVRLMLRLPSRALGRPIPWREAWRLGRGNSIRLFLANGLLFLALIGVALLLLAAQFLASMLGLADLSQETITVQSQVPIQGQWSFMANETFSLTGGSIPSVWGALLALLGNFLALAESVFFFALLSVSYAELKRIHQEPPALPRVDPRF</sequence>
<protein>
    <recommendedName>
        <fullName evidence="4">Glycerophosphoryl diester phosphodiesterase membrane domain-containing protein</fullName>
    </recommendedName>
</protein>
<feature type="transmembrane region" description="Helical" evidence="1">
    <location>
        <begin position="61"/>
        <end position="84"/>
    </location>
</feature>
<keyword evidence="1" id="KW-0472">Membrane</keyword>
<proteinExistence type="predicted"/>
<feature type="transmembrane region" description="Helical" evidence="1">
    <location>
        <begin position="148"/>
        <end position="170"/>
    </location>
</feature>
<accession>A0A6C1K9H5</accession>
<feature type="transmembrane region" description="Helical" evidence="1">
    <location>
        <begin position="197"/>
        <end position="222"/>
    </location>
</feature>
<comment type="caution">
    <text evidence="2">The sequence shown here is derived from an EMBL/GenBank/DDBJ whole genome shotgun (WGS) entry which is preliminary data.</text>
</comment>
<feature type="transmembrane region" description="Helical" evidence="1">
    <location>
        <begin position="265"/>
        <end position="289"/>
    </location>
</feature>
<gene>
    <name evidence="2" type="ORF">FBQ73_21155</name>
</gene>
<evidence type="ECO:0000313" key="3">
    <source>
        <dbReference type="Proteomes" id="UP000305131"/>
    </source>
</evidence>
<evidence type="ECO:0000313" key="2">
    <source>
        <dbReference type="EMBL" id="TLX40955.1"/>
    </source>
</evidence>
<evidence type="ECO:0008006" key="4">
    <source>
        <dbReference type="Google" id="ProtNLM"/>
    </source>
</evidence>
<dbReference type="GeneID" id="95775967"/>
<dbReference type="Proteomes" id="UP000305131">
    <property type="component" value="Unassembled WGS sequence"/>
</dbReference>
<dbReference type="EMBL" id="VAUP01000041">
    <property type="protein sequence ID" value="TLX40955.1"/>
    <property type="molecule type" value="Genomic_DNA"/>
</dbReference>
<dbReference type="AlphaFoldDB" id="A0A6C1K9H5"/>
<keyword evidence="1" id="KW-0812">Transmembrane</keyword>
<evidence type="ECO:0000256" key="1">
    <source>
        <dbReference type="SAM" id="Phobius"/>
    </source>
</evidence>
<keyword evidence="1" id="KW-1133">Transmembrane helix</keyword>
<dbReference type="RefSeq" id="WP_138401464.1">
    <property type="nucleotide sequence ID" value="NZ_JBAFVI010000007.1"/>
</dbReference>
<reference evidence="2 3" key="1">
    <citation type="submission" date="2019-05" db="EMBL/GenBank/DDBJ databases">
        <authorList>
            <person name="Zhou X."/>
        </authorList>
    </citation>
    <scope>NUCLEOTIDE SEQUENCE [LARGE SCALE GENOMIC DNA]</scope>
    <source>
        <strain evidence="2 3">DSM 432</strain>
    </source>
</reference>
<feature type="transmembrane region" description="Helical" evidence="1">
    <location>
        <begin position="105"/>
        <end position="128"/>
    </location>
</feature>
<organism evidence="2 3">
    <name type="scientific">Xanthobacter autotrophicus</name>
    <dbReference type="NCBI Taxonomy" id="280"/>
    <lineage>
        <taxon>Bacteria</taxon>
        <taxon>Pseudomonadati</taxon>
        <taxon>Pseudomonadota</taxon>
        <taxon>Alphaproteobacteria</taxon>
        <taxon>Hyphomicrobiales</taxon>
        <taxon>Xanthobacteraceae</taxon>
        <taxon>Xanthobacter</taxon>
    </lineage>
</organism>
<name>A0A6C1K9H5_XANAU</name>